<dbReference type="InterPro" id="IPR007492">
    <property type="entry name" value="LytTR_DNA-bd_dom"/>
</dbReference>
<evidence type="ECO:0000256" key="1">
    <source>
        <dbReference type="PROSITE-ProRule" id="PRU00169"/>
    </source>
</evidence>
<dbReference type="SUPFAM" id="SSF52172">
    <property type="entry name" value="CheY-like"/>
    <property type="match status" value="1"/>
</dbReference>
<dbReference type="PROSITE" id="PS50110">
    <property type="entry name" value="RESPONSE_REGULATORY"/>
    <property type="match status" value="1"/>
</dbReference>
<dbReference type="GO" id="GO:0003677">
    <property type="term" value="F:DNA binding"/>
    <property type="evidence" value="ECO:0007669"/>
    <property type="project" value="InterPro"/>
</dbReference>
<dbReference type="Pfam" id="PF04397">
    <property type="entry name" value="LytTR"/>
    <property type="match status" value="1"/>
</dbReference>
<keyword evidence="1" id="KW-0597">Phosphoprotein</keyword>
<dbReference type="Gene3D" id="3.40.50.2300">
    <property type="match status" value="1"/>
</dbReference>
<dbReference type="Proteomes" id="UP000184212">
    <property type="component" value="Unassembled WGS sequence"/>
</dbReference>
<accession>A0A1M5QZP6</accession>
<dbReference type="SMART" id="SM00448">
    <property type="entry name" value="REC"/>
    <property type="match status" value="1"/>
</dbReference>
<dbReference type="SMART" id="SM00850">
    <property type="entry name" value="LytTR"/>
    <property type="match status" value="1"/>
</dbReference>
<feature type="modified residue" description="4-aspartylphosphate" evidence="1">
    <location>
        <position position="55"/>
    </location>
</feature>
<sequence length="249" mass="28287">MIDAILVDDETAGLEALQLAIEKYCPDIAIKGIYSKPEEALAGIQRINPNLVFLDVQMPQMSGFDLLQQLSPINFEVIFVSAHDQYAIKAIRFSALDYLLKPVDVEDLMHAVNRVKERQSKTMNPYQFQSVLNNIQLKSGRVEKLAVPTLQGIDFFNTQDILYCKAEGSYTQIILKNNQQALVCKNLKDFESLLSESGFFRVHHSYIINLAHVEKYVRGEGGYVVLAENHHVDVSRRKKEEFLGLLDKP</sequence>
<dbReference type="EMBL" id="FQWQ01000002">
    <property type="protein sequence ID" value="SHH19199.1"/>
    <property type="molecule type" value="Genomic_DNA"/>
</dbReference>
<dbReference type="InterPro" id="IPR011006">
    <property type="entry name" value="CheY-like_superfamily"/>
</dbReference>
<reference evidence="4 5" key="1">
    <citation type="submission" date="2016-11" db="EMBL/GenBank/DDBJ databases">
        <authorList>
            <person name="Jaros S."/>
            <person name="Januszkiewicz K."/>
            <person name="Wedrychowicz H."/>
        </authorList>
    </citation>
    <scope>NUCLEOTIDE SEQUENCE [LARGE SCALE GENOMIC DNA]</scope>
    <source>
        <strain evidence="4 5">DSM 24574</strain>
    </source>
</reference>
<dbReference type="AlphaFoldDB" id="A0A1M5QZP6"/>
<dbReference type="PANTHER" id="PTHR37299">
    <property type="entry name" value="TRANSCRIPTIONAL REGULATOR-RELATED"/>
    <property type="match status" value="1"/>
</dbReference>
<feature type="domain" description="HTH LytTR-type" evidence="3">
    <location>
        <begin position="145"/>
        <end position="248"/>
    </location>
</feature>
<dbReference type="Gene3D" id="2.40.50.1020">
    <property type="entry name" value="LytTr DNA-binding domain"/>
    <property type="match status" value="1"/>
</dbReference>
<gene>
    <name evidence="4" type="ORF">SAMN04488109_3095</name>
</gene>
<evidence type="ECO:0000313" key="5">
    <source>
        <dbReference type="Proteomes" id="UP000184212"/>
    </source>
</evidence>
<evidence type="ECO:0000259" key="3">
    <source>
        <dbReference type="PROSITE" id="PS50930"/>
    </source>
</evidence>
<dbReference type="Pfam" id="PF00072">
    <property type="entry name" value="Response_reg"/>
    <property type="match status" value="1"/>
</dbReference>
<proteinExistence type="predicted"/>
<dbReference type="STRING" id="947013.SAMN04488109_3095"/>
<feature type="domain" description="Response regulatory" evidence="2">
    <location>
        <begin position="3"/>
        <end position="116"/>
    </location>
</feature>
<protein>
    <submittedName>
        <fullName evidence="4">Two component transcriptional regulator, LytTR family</fullName>
    </submittedName>
</protein>
<dbReference type="GO" id="GO:0000156">
    <property type="term" value="F:phosphorelay response regulator activity"/>
    <property type="evidence" value="ECO:0007669"/>
    <property type="project" value="InterPro"/>
</dbReference>
<dbReference type="OrthoDB" id="1646880at2"/>
<evidence type="ECO:0000313" key="4">
    <source>
        <dbReference type="EMBL" id="SHH19199.1"/>
    </source>
</evidence>
<dbReference type="InterPro" id="IPR046947">
    <property type="entry name" value="LytR-like"/>
</dbReference>
<dbReference type="PANTHER" id="PTHR37299:SF1">
    <property type="entry name" value="STAGE 0 SPORULATION PROTEIN A HOMOLOG"/>
    <property type="match status" value="1"/>
</dbReference>
<evidence type="ECO:0000259" key="2">
    <source>
        <dbReference type="PROSITE" id="PS50110"/>
    </source>
</evidence>
<dbReference type="PROSITE" id="PS50930">
    <property type="entry name" value="HTH_LYTTR"/>
    <property type="match status" value="1"/>
</dbReference>
<dbReference type="RefSeq" id="WP_073135712.1">
    <property type="nucleotide sequence ID" value="NZ_FQWQ01000002.1"/>
</dbReference>
<organism evidence="4 5">
    <name type="scientific">Chryseolinea serpens</name>
    <dbReference type="NCBI Taxonomy" id="947013"/>
    <lineage>
        <taxon>Bacteria</taxon>
        <taxon>Pseudomonadati</taxon>
        <taxon>Bacteroidota</taxon>
        <taxon>Cytophagia</taxon>
        <taxon>Cytophagales</taxon>
        <taxon>Fulvivirgaceae</taxon>
        <taxon>Chryseolinea</taxon>
    </lineage>
</organism>
<dbReference type="InterPro" id="IPR001789">
    <property type="entry name" value="Sig_transdc_resp-reg_receiver"/>
</dbReference>
<keyword evidence="5" id="KW-1185">Reference proteome</keyword>
<name>A0A1M5QZP6_9BACT</name>